<keyword evidence="5" id="KW-0472">Membrane</keyword>
<evidence type="ECO:0000256" key="3">
    <source>
        <dbReference type="ARBA" id="ARBA00022692"/>
    </source>
</evidence>
<dbReference type="PANTHER" id="PTHR31632">
    <property type="entry name" value="IRON TRANSPORTER FTH1"/>
    <property type="match status" value="1"/>
</dbReference>
<dbReference type="RefSeq" id="WP_104510140.1">
    <property type="nucleotide sequence ID" value="NZ_JACIGC010000012.1"/>
</dbReference>
<accession>A0A2S6MXA5</accession>
<protein>
    <submittedName>
        <fullName evidence="6">Iron transporter</fullName>
    </submittedName>
</protein>
<sequence length="279" mass="28995">MLVPFLIMLREGVEAALIVAIVASYLDHVGRGDAMRSVWIGVAAAVALSAAIGVAIAVSASELPQRLQELFEAAVGLFAAVMLTAMALWMGKAAKSIRAALHAGIEKAFASGSQGVALAGLAFFAVAREGIESVLFLMAAWQQRDDVGIEALFGAVGGLVVAIGVGIALHRGGRRFNLAGFFRWTGLFILFVAAGLLAGALRALHEAGLWNGLQGIAFDLSRVLPTDGFLGALLAGVFGYADAPTWGEVALWLAYFIPALILFRRATAPAAPIGKPVIS</sequence>
<keyword evidence="7" id="KW-1185">Reference proteome</keyword>
<dbReference type="GO" id="GO:0015093">
    <property type="term" value="F:ferrous iron transmembrane transporter activity"/>
    <property type="evidence" value="ECO:0007669"/>
    <property type="project" value="TreeGrafter"/>
</dbReference>
<dbReference type="PANTHER" id="PTHR31632:SF2">
    <property type="entry name" value="PLASMA MEMBRANE IRON PERMEASE"/>
    <property type="match status" value="1"/>
</dbReference>
<dbReference type="Proteomes" id="UP000239089">
    <property type="component" value="Unassembled WGS sequence"/>
</dbReference>
<evidence type="ECO:0000313" key="7">
    <source>
        <dbReference type="Proteomes" id="UP000239089"/>
    </source>
</evidence>
<keyword evidence="3" id="KW-0812">Transmembrane</keyword>
<dbReference type="EMBL" id="NHSJ01000129">
    <property type="protein sequence ID" value="PPQ26979.1"/>
    <property type="molecule type" value="Genomic_DNA"/>
</dbReference>
<dbReference type="AlphaFoldDB" id="A0A2S6MXA5"/>
<gene>
    <name evidence="6" type="ORF">CCR94_21400</name>
</gene>
<dbReference type="GO" id="GO:0033573">
    <property type="term" value="C:high-affinity iron permease complex"/>
    <property type="evidence" value="ECO:0007669"/>
    <property type="project" value="InterPro"/>
</dbReference>
<evidence type="ECO:0000256" key="1">
    <source>
        <dbReference type="ARBA" id="ARBA00004141"/>
    </source>
</evidence>
<dbReference type="Pfam" id="PF03239">
    <property type="entry name" value="FTR1"/>
    <property type="match status" value="1"/>
</dbReference>
<keyword evidence="4" id="KW-1133">Transmembrane helix</keyword>
<dbReference type="OrthoDB" id="7260758at2"/>
<proteinExistence type="inferred from homology"/>
<evidence type="ECO:0000313" key="6">
    <source>
        <dbReference type="EMBL" id="PPQ26979.1"/>
    </source>
</evidence>
<evidence type="ECO:0000256" key="2">
    <source>
        <dbReference type="ARBA" id="ARBA00008333"/>
    </source>
</evidence>
<comment type="similarity">
    <text evidence="2">Belongs to the oxidase-dependent Fe transporter (OFeT) (TC 9.A.10.1) family.</text>
</comment>
<evidence type="ECO:0000256" key="4">
    <source>
        <dbReference type="ARBA" id="ARBA00022989"/>
    </source>
</evidence>
<name>A0A2S6MXA5_9HYPH</name>
<comment type="subcellular location">
    <subcellularLocation>
        <location evidence="1">Membrane</location>
        <topology evidence="1">Multi-pass membrane protein</topology>
    </subcellularLocation>
</comment>
<evidence type="ECO:0000256" key="5">
    <source>
        <dbReference type="ARBA" id="ARBA00023136"/>
    </source>
</evidence>
<organism evidence="6 7">
    <name type="scientific">Rhodoblastus sphagnicola</name>
    <dbReference type="NCBI Taxonomy" id="333368"/>
    <lineage>
        <taxon>Bacteria</taxon>
        <taxon>Pseudomonadati</taxon>
        <taxon>Pseudomonadota</taxon>
        <taxon>Alphaproteobacteria</taxon>
        <taxon>Hyphomicrobiales</taxon>
        <taxon>Rhodoblastaceae</taxon>
        <taxon>Rhodoblastus</taxon>
    </lineage>
</organism>
<dbReference type="InterPro" id="IPR004923">
    <property type="entry name" value="FTR1/Fip1/EfeU"/>
</dbReference>
<reference evidence="6 7" key="1">
    <citation type="journal article" date="2018" name="Arch. Microbiol.">
        <title>New insights into the metabolic potential of the phototrophic purple bacterium Rhodopila globiformis DSM 161(T) from its draft genome sequence and evidence for a vanadium-dependent nitrogenase.</title>
        <authorList>
            <person name="Imhoff J.F."/>
            <person name="Rahn T."/>
            <person name="Kunzel S."/>
            <person name="Neulinger S.C."/>
        </authorList>
    </citation>
    <scope>NUCLEOTIDE SEQUENCE [LARGE SCALE GENOMIC DNA]</scope>
    <source>
        <strain evidence="6 7">DSM 16996</strain>
    </source>
</reference>
<comment type="caution">
    <text evidence="6">The sequence shown here is derived from an EMBL/GenBank/DDBJ whole genome shotgun (WGS) entry which is preliminary data.</text>
</comment>
<dbReference type="NCBIfam" id="NF041756">
    <property type="entry name" value="EfeU"/>
    <property type="match status" value="1"/>
</dbReference>